<gene>
    <name evidence="1" type="ORF">S01H4_43919</name>
</gene>
<sequence length="284" mass="31924">RVRKKTLEDSYKGFTNTQVRLDLNLNLSNSIKAAYSQKADLLVGENDQMSSNKSPFDLKNLDATPINEDNTVIKMRPDRLYLNWESGKLSTTIGRQAIGFGNLLGFSPLDLISPFAPLDLDKDVRPGVDGIKVEYYPESLSTITAVAVLPEKSEMQSYLLLYTLMGKNGDFNLLLGYNQKKPAFGLGYSQDVKGMGMRAESLFFGKKNNGNNSGYAQAGIEVDYLFKNTLLRNDLYVDLEFYYNGNGEGEPEKYNLQDPLILFKGRYYALLNSTYELTPLFKLS</sequence>
<accession>X1DCE0</accession>
<organism evidence="1">
    <name type="scientific">marine sediment metagenome</name>
    <dbReference type="NCBI Taxonomy" id="412755"/>
    <lineage>
        <taxon>unclassified sequences</taxon>
        <taxon>metagenomes</taxon>
        <taxon>ecological metagenomes</taxon>
    </lineage>
</organism>
<evidence type="ECO:0000313" key="1">
    <source>
        <dbReference type="EMBL" id="GAH02734.1"/>
    </source>
</evidence>
<feature type="non-terminal residue" evidence="1">
    <location>
        <position position="284"/>
    </location>
</feature>
<reference evidence="1" key="1">
    <citation type="journal article" date="2014" name="Front. Microbiol.">
        <title>High frequency of phylogenetically diverse reductive dehalogenase-homologous genes in deep subseafloor sedimentary metagenomes.</title>
        <authorList>
            <person name="Kawai M."/>
            <person name="Futagami T."/>
            <person name="Toyoda A."/>
            <person name="Takaki Y."/>
            <person name="Nishi S."/>
            <person name="Hori S."/>
            <person name="Arai W."/>
            <person name="Tsubouchi T."/>
            <person name="Morono Y."/>
            <person name="Uchiyama I."/>
            <person name="Ito T."/>
            <person name="Fujiyama A."/>
            <person name="Inagaki F."/>
            <person name="Takami H."/>
        </authorList>
    </citation>
    <scope>NUCLEOTIDE SEQUENCE</scope>
    <source>
        <strain evidence="1">Expedition CK06-06</strain>
    </source>
</reference>
<dbReference type="EMBL" id="BART01024283">
    <property type="protein sequence ID" value="GAH02734.1"/>
    <property type="molecule type" value="Genomic_DNA"/>
</dbReference>
<dbReference type="AlphaFoldDB" id="X1DCE0"/>
<protein>
    <submittedName>
        <fullName evidence="1">Uncharacterized protein</fullName>
    </submittedName>
</protein>
<comment type="caution">
    <text evidence="1">The sequence shown here is derived from an EMBL/GenBank/DDBJ whole genome shotgun (WGS) entry which is preliminary data.</text>
</comment>
<name>X1DCE0_9ZZZZ</name>
<feature type="non-terminal residue" evidence="1">
    <location>
        <position position="1"/>
    </location>
</feature>
<proteinExistence type="predicted"/>